<name>A0A934TQ84_9BURK</name>
<feature type="region of interest" description="Disordered" evidence="1">
    <location>
        <begin position="1"/>
        <end position="60"/>
    </location>
</feature>
<accession>A0A934TQ84</accession>
<gene>
    <name evidence="2" type="ORF">JJB11_04240</name>
</gene>
<dbReference type="EMBL" id="JAEPWM010000001">
    <property type="protein sequence ID" value="MBK6005293.1"/>
    <property type="molecule type" value="Genomic_DNA"/>
</dbReference>
<keyword evidence="3" id="KW-1185">Reference proteome</keyword>
<dbReference type="Proteomes" id="UP000630528">
    <property type="component" value="Unassembled WGS sequence"/>
</dbReference>
<sequence length="109" mass="11640">MFKWLKRSAPPAKGAQGASSSQSGRSPARSASAKRAGGSAEPVAPAPLPEVVAEGNSQDDWSVWEDSMTALDSQLQGLVPTDRVYVRDTRPSQLTELDPFSSVGRKRDL</sequence>
<dbReference type="AlphaFoldDB" id="A0A934TQ84"/>
<evidence type="ECO:0000256" key="1">
    <source>
        <dbReference type="SAM" id="MobiDB-lite"/>
    </source>
</evidence>
<organism evidence="2 3">
    <name type="scientific">Ramlibacter ginsenosidimutans</name>
    <dbReference type="NCBI Taxonomy" id="502333"/>
    <lineage>
        <taxon>Bacteria</taxon>
        <taxon>Pseudomonadati</taxon>
        <taxon>Pseudomonadota</taxon>
        <taxon>Betaproteobacteria</taxon>
        <taxon>Burkholderiales</taxon>
        <taxon>Comamonadaceae</taxon>
        <taxon>Ramlibacter</taxon>
    </lineage>
</organism>
<dbReference type="RefSeq" id="WP_201166639.1">
    <property type="nucleotide sequence ID" value="NZ_JAEPWM010000001.1"/>
</dbReference>
<feature type="compositionally biased region" description="Low complexity" evidence="1">
    <location>
        <begin position="8"/>
        <end position="54"/>
    </location>
</feature>
<protein>
    <submittedName>
        <fullName evidence="2">Uncharacterized protein</fullName>
    </submittedName>
</protein>
<feature type="region of interest" description="Disordered" evidence="1">
    <location>
        <begin position="90"/>
        <end position="109"/>
    </location>
</feature>
<reference evidence="2" key="1">
    <citation type="journal article" date="2012" name="J. Microbiol. Biotechnol.">
        <title>Ramlibacter ginsenosidimutans sp. nov., with ginsenoside-converting activity.</title>
        <authorList>
            <person name="Wang L."/>
            <person name="An D.S."/>
            <person name="Kim S.G."/>
            <person name="Jin F.X."/>
            <person name="Kim S.C."/>
            <person name="Lee S.T."/>
            <person name="Im W.T."/>
        </authorList>
    </citation>
    <scope>NUCLEOTIDE SEQUENCE</scope>
    <source>
        <strain evidence="2">KACC 17527</strain>
    </source>
</reference>
<evidence type="ECO:0000313" key="2">
    <source>
        <dbReference type="EMBL" id="MBK6005293.1"/>
    </source>
</evidence>
<proteinExistence type="predicted"/>
<comment type="caution">
    <text evidence="2">The sequence shown here is derived from an EMBL/GenBank/DDBJ whole genome shotgun (WGS) entry which is preliminary data.</text>
</comment>
<reference evidence="2" key="2">
    <citation type="submission" date="2021-01" db="EMBL/GenBank/DDBJ databases">
        <authorList>
            <person name="Kang M."/>
        </authorList>
    </citation>
    <scope>NUCLEOTIDE SEQUENCE</scope>
    <source>
        <strain evidence="2">KACC 17527</strain>
    </source>
</reference>
<evidence type="ECO:0000313" key="3">
    <source>
        <dbReference type="Proteomes" id="UP000630528"/>
    </source>
</evidence>